<dbReference type="PANTHER" id="PTHR11606">
    <property type="entry name" value="GLUTAMATE DEHYDROGENASE"/>
    <property type="match status" value="1"/>
</dbReference>
<feature type="domain" description="Glutamate/phenylalanine/leucine/valine/L-tryptophan dehydrogenase C-terminal" evidence="10">
    <location>
        <begin position="192"/>
        <end position="474"/>
    </location>
</feature>
<dbReference type="InterPro" id="IPR006095">
    <property type="entry name" value="Glu/Leu/Phe/Val/Trp_DH"/>
</dbReference>
<dbReference type="Pfam" id="PF02812">
    <property type="entry name" value="ELFV_dehydrog_N"/>
    <property type="match status" value="1"/>
</dbReference>
<proteinExistence type="inferred from homology"/>
<dbReference type="GO" id="GO:0004354">
    <property type="term" value="F:glutamate dehydrogenase (NADP+) activity"/>
    <property type="evidence" value="ECO:0007669"/>
    <property type="project" value="UniProtKB-EC"/>
</dbReference>
<feature type="binding site" evidence="7">
    <location>
        <position position="99"/>
    </location>
    <ligand>
        <name>substrate</name>
    </ligand>
</feature>
<feature type="active site" description="Proton donor" evidence="6">
    <location>
        <position position="111"/>
    </location>
</feature>
<sequence>MSDTKYAQQGMTFRQSVEHMVDHAIEIMGLDEGIGNAMKVCQSVVQVSFPVEINGKAEIFTGWRATHSDHRLPSKGGIRFAPIVDQDEVEALAALMTYKCAIVDVPFGGSKGGLVIDPRQYERHQLEAITRRFARELILKGYLSPAQNVPAPDMGTGPREMGWMVDTYRQMFPNDINYMGALTGKPVEHGGVRGRNEATGRGVQYALRELFRHPEELERCGLSGSLAGKRVIVQGLGNVGYHAAHFLETEDDCLITAIIERDGAVVNADGLDVSAVREHIAETGGVKGFAGGEYREDGTAVLEMACDILIPAALEGVITADNAERIQASLIAEAANGPVTFAADKILQERGVEILPDAYCNAGGVVVSYFEWIRNLNHVRFGRLERRFHEARGEQIIAAIEDASGVEVPEHLRQKLARGADEFDLVRSGLDDSMRLALQSIIAVRRDNPKIHDYRMAAYAIAIEKVARHYRDIGF</sequence>
<reference evidence="12" key="1">
    <citation type="submission" date="2016-10" db="EMBL/GenBank/DDBJ databases">
        <authorList>
            <person name="Varghese N."/>
            <person name="Submissions S."/>
        </authorList>
    </citation>
    <scope>NUCLEOTIDE SEQUENCE [LARGE SCALE GENOMIC DNA]</scope>
    <source>
        <strain evidence="12">AAP</strain>
    </source>
</reference>
<evidence type="ECO:0000256" key="6">
    <source>
        <dbReference type="PIRSR" id="PIRSR000185-1"/>
    </source>
</evidence>
<dbReference type="Pfam" id="PF00208">
    <property type="entry name" value="ELFV_dehydrog"/>
    <property type="match status" value="1"/>
</dbReference>
<dbReference type="CDD" id="cd01076">
    <property type="entry name" value="NAD_bind_1_Glu_DH"/>
    <property type="match status" value="1"/>
</dbReference>
<keyword evidence="7" id="KW-0547">Nucleotide-binding</keyword>
<evidence type="ECO:0000259" key="10">
    <source>
        <dbReference type="SMART" id="SM00839"/>
    </source>
</evidence>
<gene>
    <name evidence="11" type="ORF">SAMN05192555_11577</name>
</gene>
<comment type="similarity">
    <text evidence="2 5 9">Belongs to the Glu/Leu/Phe/Val dehydrogenases family.</text>
</comment>
<evidence type="ECO:0000256" key="5">
    <source>
        <dbReference type="PIRNR" id="PIRNR000185"/>
    </source>
</evidence>
<keyword evidence="3 5" id="KW-0560">Oxidoreductase</keyword>
<dbReference type="AlphaFoldDB" id="A0A1G9UJA5"/>
<evidence type="ECO:0000256" key="2">
    <source>
        <dbReference type="ARBA" id="ARBA00006382"/>
    </source>
</evidence>
<evidence type="ECO:0000256" key="3">
    <source>
        <dbReference type="ARBA" id="ARBA00023002"/>
    </source>
</evidence>
<dbReference type="FunFam" id="3.40.50.720:FF:000100">
    <property type="entry name" value="Glutamate dehydrogenase 1, mitochondrial"/>
    <property type="match status" value="1"/>
</dbReference>
<keyword evidence="12" id="KW-1185">Reference proteome</keyword>
<keyword evidence="7" id="KW-0520">NAD</keyword>
<comment type="catalytic activity">
    <reaction evidence="4">
        <text>L-glutamate + NADP(+) + H2O = 2-oxoglutarate + NH4(+) + NADPH + H(+)</text>
        <dbReference type="Rhea" id="RHEA:11612"/>
        <dbReference type="ChEBI" id="CHEBI:15377"/>
        <dbReference type="ChEBI" id="CHEBI:15378"/>
        <dbReference type="ChEBI" id="CHEBI:16810"/>
        <dbReference type="ChEBI" id="CHEBI:28938"/>
        <dbReference type="ChEBI" id="CHEBI:29985"/>
        <dbReference type="ChEBI" id="CHEBI:57783"/>
        <dbReference type="ChEBI" id="CHEBI:58349"/>
        <dbReference type="EC" id="1.4.1.4"/>
    </reaction>
</comment>
<dbReference type="InterPro" id="IPR046346">
    <property type="entry name" value="Aminoacid_DH-like_N_sf"/>
</dbReference>
<comment type="function">
    <text evidence="1">Catalyzes the reversible oxidative deamination of glutamate to alpha-ketoglutarate and ammonia.</text>
</comment>
<evidence type="ECO:0000256" key="8">
    <source>
        <dbReference type="PIRSR" id="PIRSR000185-3"/>
    </source>
</evidence>
<dbReference type="Gene3D" id="3.40.50.720">
    <property type="entry name" value="NAD(P)-binding Rossmann-like Domain"/>
    <property type="match status" value="1"/>
</dbReference>
<dbReference type="InterPro" id="IPR033922">
    <property type="entry name" value="NAD_bind_Glu_DH"/>
</dbReference>
<dbReference type="InterPro" id="IPR033524">
    <property type="entry name" value="Glu/Leu/Phe/Val_DH_AS"/>
</dbReference>
<feature type="site" description="Important for catalysis" evidence="8">
    <location>
        <position position="153"/>
    </location>
</feature>
<dbReference type="PANTHER" id="PTHR11606:SF13">
    <property type="entry name" value="GLUTAMATE DEHYDROGENASE 1, MITOCHONDRIAL"/>
    <property type="match status" value="1"/>
</dbReference>
<dbReference type="SMART" id="SM00839">
    <property type="entry name" value="ELFV_dehydrog"/>
    <property type="match status" value="1"/>
</dbReference>
<dbReference type="EMBL" id="FNGH01000015">
    <property type="protein sequence ID" value="SDM59933.1"/>
    <property type="molecule type" value="Genomic_DNA"/>
</dbReference>
<feature type="binding site" evidence="7">
    <location>
        <position position="368"/>
    </location>
    <ligand>
        <name>substrate</name>
    </ligand>
</feature>
<dbReference type="PRINTS" id="PR00082">
    <property type="entry name" value="GLFDHDRGNASE"/>
</dbReference>
<feature type="binding site" evidence="7">
    <location>
        <position position="75"/>
    </location>
    <ligand>
        <name>substrate</name>
    </ligand>
</feature>
<accession>A0A1G9UJA5</accession>
<organism evidence="11 12">
    <name type="scientific">Franzmannia pantelleriensis</name>
    <dbReference type="NCBI Taxonomy" id="48727"/>
    <lineage>
        <taxon>Bacteria</taxon>
        <taxon>Pseudomonadati</taxon>
        <taxon>Pseudomonadota</taxon>
        <taxon>Gammaproteobacteria</taxon>
        <taxon>Oceanospirillales</taxon>
        <taxon>Halomonadaceae</taxon>
        <taxon>Franzmannia</taxon>
    </lineage>
</organism>
<dbReference type="PROSITE" id="PS00074">
    <property type="entry name" value="GLFV_DEHYDROGENASE"/>
    <property type="match status" value="1"/>
</dbReference>
<dbReference type="SUPFAM" id="SSF53223">
    <property type="entry name" value="Aminoacid dehydrogenase-like, N-terminal domain"/>
    <property type="match status" value="1"/>
</dbReference>
<dbReference type="Proteomes" id="UP000199107">
    <property type="component" value="Unassembled WGS sequence"/>
</dbReference>
<dbReference type="InterPro" id="IPR006097">
    <property type="entry name" value="Glu/Leu/Phe/Val/Trp_DH_dimer"/>
</dbReference>
<dbReference type="GO" id="GO:0006538">
    <property type="term" value="P:L-glutamate catabolic process"/>
    <property type="evidence" value="ECO:0007669"/>
    <property type="project" value="TreeGrafter"/>
</dbReference>
<dbReference type="PIRSF" id="PIRSF000185">
    <property type="entry name" value="Glu_DH"/>
    <property type="match status" value="1"/>
</dbReference>
<name>A0A1G9UJA5_9GAMM</name>
<dbReference type="OrthoDB" id="9803297at2"/>
<dbReference type="GO" id="GO:0004352">
    <property type="term" value="F:glutamate dehydrogenase (NAD+) activity"/>
    <property type="evidence" value="ECO:0007669"/>
    <property type="project" value="TreeGrafter"/>
</dbReference>
<dbReference type="GO" id="GO:0000166">
    <property type="term" value="F:nucleotide binding"/>
    <property type="evidence" value="ECO:0007669"/>
    <property type="project" value="UniProtKB-KW"/>
</dbReference>
<dbReference type="SUPFAM" id="SSF51735">
    <property type="entry name" value="NAD(P)-binding Rossmann-fold domains"/>
    <property type="match status" value="1"/>
</dbReference>
<dbReference type="InterPro" id="IPR014362">
    <property type="entry name" value="Glu_DH"/>
</dbReference>
<feature type="binding site" evidence="7">
    <location>
        <position position="199"/>
    </location>
    <ligand>
        <name>NAD(+)</name>
        <dbReference type="ChEBI" id="CHEBI:57540"/>
    </ligand>
</feature>
<protein>
    <recommendedName>
        <fullName evidence="5">Glutamate dehydrogenase</fullName>
    </recommendedName>
</protein>
<evidence type="ECO:0000256" key="4">
    <source>
        <dbReference type="ARBA" id="ARBA00048584"/>
    </source>
</evidence>
<feature type="binding site" evidence="7">
    <location>
        <position position="238"/>
    </location>
    <ligand>
        <name>NAD(+)</name>
        <dbReference type="ChEBI" id="CHEBI:57540"/>
    </ligand>
</feature>
<evidence type="ECO:0000256" key="1">
    <source>
        <dbReference type="ARBA" id="ARBA00003868"/>
    </source>
</evidence>
<dbReference type="RefSeq" id="WP_089659912.1">
    <property type="nucleotide sequence ID" value="NZ_FNGH01000015.1"/>
</dbReference>
<dbReference type="InterPro" id="IPR036291">
    <property type="entry name" value="NAD(P)-bd_dom_sf"/>
</dbReference>
<dbReference type="STRING" id="48727.SAMN05192555_11577"/>
<dbReference type="InterPro" id="IPR006096">
    <property type="entry name" value="Glu/Leu/Phe/Val/Trp_DH_C"/>
</dbReference>
<evidence type="ECO:0000313" key="12">
    <source>
        <dbReference type="Proteomes" id="UP000199107"/>
    </source>
</evidence>
<evidence type="ECO:0000256" key="9">
    <source>
        <dbReference type="RuleBase" id="RU004417"/>
    </source>
</evidence>
<dbReference type="Gene3D" id="3.40.50.10860">
    <property type="entry name" value="Leucine Dehydrogenase, chain A, domain 1"/>
    <property type="match status" value="1"/>
</dbReference>
<evidence type="ECO:0000313" key="11">
    <source>
        <dbReference type="EMBL" id="SDM59933.1"/>
    </source>
</evidence>
<evidence type="ECO:0000256" key="7">
    <source>
        <dbReference type="PIRSR" id="PIRSR000185-2"/>
    </source>
</evidence>